<accession>A0A8J2JBU5</accession>
<dbReference type="Proteomes" id="UP000708208">
    <property type="component" value="Unassembled WGS sequence"/>
</dbReference>
<gene>
    <name evidence="1" type="ORF">AFUS01_LOCUS4485</name>
</gene>
<dbReference type="AlphaFoldDB" id="A0A8J2JBU5"/>
<comment type="caution">
    <text evidence="1">The sequence shown here is derived from an EMBL/GenBank/DDBJ whole genome shotgun (WGS) entry which is preliminary data.</text>
</comment>
<protein>
    <submittedName>
        <fullName evidence="1">Uncharacterized protein</fullName>
    </submittedName>
</protein>
<proteinExistence type="predicted"/>
<keyword evidence="2" id="KW-1185">Reference proteome</keyword>
<reference evidence="1" key="1">
    <citation type="submission" date="2021-06" db="EMBL/GenBank/DDBJ databases">
        <authorList>
            <person name="Hodson N. C."/>
            <person name="Mongue J. A."/>
            <person name="Jaron S. K."/>
        </authorList>
    </citation>
    <scope>NUCLEOTIDE SEQUENCE</scope>
</reference>
<evidence type="ECO:0000313" key="2">
    <source>
        <dbReference type="Proteomes" id="UP000708208"/>
    </source>
</evidence>
<organism evidence="1 2">
    <name type="scientific">Allacma fusca</name>
    <dbReference type="NCBI Taxonomy" id="39272"/>
    <lineage>
        <taxon>Eukaryota</taxon>
        <taxon>Metazoa</taxon>
        <taxon>Ecdysozoa</taxon>
        <taxon>Arthropoda</taxon>
        <taxon>Hexapoda</taxon>
        <taxon>Collembola</taxon>
        <taxon>Symphypleona</taxon>
        <taxon>Sminthuridae</taxon>
        <taxon>Allacma</taxon>
    </lineage>
</organism>
<dbReference type="EMBL" id="CAJVCH010027958">
    <property type="protein sequence ID" value="CAG7703278.1"/>
    <property type="molecule type" value="Genomic_DNA"/>
</dbReference>
<sequence>MPITRKGNANSNAGKGSVIMITSTTSRNPEFLDPEGSEEEPEITREILLDLRKDVKVSKNTLEKLTLDINLMSKSSDAQMNRMDTREKKMDSSLSKQDAEIVHLGTTSFSKNVQTIVIMSFSLGSN</sequence>
<name>A0A8J2JBU5_9HEXA</name>
<evidence type="ECO:0000313" key="1">
    <source>
        <dbReference type="EMBL" id="CAG7703278.1"/>
    </source>
</evidence>